<comment type="caution">
    <text evidence="1">The sequence shown here is derived from an EMBL/GenBank/DDBJ whole genome shotgun (WGS) entry which is preliminary data.</text>
</comment>
<evidence type="ECO:0000313" key="2">
    <source>
        <dbReference type="Proteomes" id="UP000005532"/>
    </source>
</evidence>
<gene>
    <name evidence="1" type="ORF">AM305_07713</name>
</gene>
<dbReference type="RefSeq" id="WP_005823348.1">
    <property type="nucleotide sequence ID" value="NZ_ACQL01000069.1"/>
</dbReference>
<organism evidence="1 2">
    <name type="scientific">Actinobacillus minor NM305</name>
    <dbReference type="NCBI Taxonomy" id="637911"/>
    <lineage>
        <taxon>Bacteria</taxon>
        <taxon>Pseudomonadati</taxon>
        <taxon>Pseudomonadota</taxon>
        <taxon>Gammaproteobacteria</taxon>
        <taxon>Pasteurellales</taxon>
        <taxon>Pasteurellaceae</taxon>
        <taxon>Actinobacillus</taxon>
    </lineage>
</organism>
<protein>
    <submittedName>
        <fullName evidence="1">Uncharacterized protein</fullName>
    </submittedName>
</protein>
<dbReference type="Proteomes" id="UP000005532">
    <property type="component" value="Unassembled WGS sequence"/>
</dbReference>
<dbReference type="EMBL" id="ACQL01000069">
    <property type="protein sequence ID" value="EER47550.1"/>
    <property type="molecule type" value="Genomic_DNA"/>
</dbReference>
<dbReference type="AlphaFoldDB" id="C5S0W7"/>
<accession>C5S0W7</accession>
<evidence type="ECO:0000313" key="1">
    <source>
        <dbReference type="EMBL" id="EER47550.1"/>
    </source>
</evidence>
<proteinExistence type="predicted"/>
<name>C5S0W7_9PAST</name>
<sequence length="105" mass="12604">MKAKDIPILSVISLKNNPYKPNVRFTTASGRITAVTPKSIKYTPATERKWVRWFILECYEEAKYINDEWNLIFLEYAAKKIEENIKWRWTPSDDHLYQDYLTRTK</sequence>
<reference evidence="1 2" key="1">
    <citation type="journal article" date="2010" name="Vet. Microbiol.">
        <title>Production of haemolysins by strains of the Actinobacillus minor/porcitonsillarum complex.</title>
        <authorList>
            <person name="Arya G."/>
            <person name="Niven D.F."/>
        </authorList>
    </citation>
    <scope>NUCLEOTIDE SEQUENCE [LARGE SCALE GENOMIC DNA]</scope>
    <source>
        <strain evidence="1 2">NM305</strain>
    </source>
</reference>